<dbReference type="GO" id="GO:0015159">
    <property type="term" value="F:polysaccharide transmembrane transporter activity"/>
    <property type="evidence" value="ECO:0007669"/>
    <property type="project" value="InterPro"/>
</dbReference>
<dbReference type="InterPro" id="IPR019554">
    <property type="entry name" value="Soluble_ligand-bd"/>
</dbReference>
<dbReference type="AlphaFoldDB" id="A0A842HC80"/>
<gene>
    <name evidence="5" type="ORF">H5P28_07335</name>
</gene>
<keyword evidence="6" id="KW-1185">Reference proteome</keyword>
<dbReference type="EMBL" id="JACHVB010000020">
    <property type="protein sequence ID" value="MBC2594073.1"/>
    <property type="molecule type" value="Genomic_DNA"/>
</dbReference>
<dbReference type="Proteomes" id="UP000546464">
    <property type="component" value="Unassembled WGS sequence"/>
</dbReference>
<feature type="domain" description="Soluble ligand binding" evidence="4">
    <location>
        <begin position="215"/>
        <end position="266"/>
    </location>
</feature>
<evidence type="ECO:0000313" key="6">
    <source>
        <dbReference type="Proteomes" id="UP000546464"/>
    </source>
</evidence>
<dbReference type="Gene3D" id="3.10.560.10">
    <property type="entry name" value="Outer membrane lipoprotein wza domain like"/>
    <property type="match status" value="2"/>
</dbReference>
<dbReference type="Pfam" id="PF02563">
    <property type="entry name" value="Poly_export"/>
    <property type="match status" value="1"/>
</dbReference>
<feature type="domain" description="Polysaccharide export protein N-terminal" evidence="3">
    <location>
        <begin position="43"/>
        <end position="110"/>
    </location>
</feature>
<evidence type="ECO:0000313" key="5">
    <source>
        <dbReference type="EMBL" id="MBC2594073.1"/>
    </source>
</evidence>
<reference evidence="5 6" key="1">
    <citation type="submission" date="2020-07" db="EMBL/GenBank/DDBJ databases">
        <authorList>
            <person name="Feng X."/>
        </authorList>
    </citation>
    <scope>NUCLEOTIDE SEQUENCE [LARGE SCALE GENOMIC DNA]</scope>
    <source>
        <strain evidence="5 6">JCM31066</strain>
    </source>
</reference>
<feature type="signal peptide" evidence="2">
    <location>
        <begin position="1"/>
        <end position="19"/>
    </location>
</feature>
<feature type="domain" description="Soluble ligand binding" evidence="4">
    <location>
        <begin position="122"/>
        <end position="171"/>
    </location>
</feature>
<comment type="caution">
    <text evidence="5">The sequence shown here is derived from an EMBL/GenBank/DDBJ whole genome shotgun (WGS) entry which is preliminary data.</text>
</comment>
<evidence type="ECO:0000259" key="3">
    <source>
        <dbReference type="Pfam" id="PF02563"/>
    </source>
</evidence>
<dbReference type="InterPro" id="IPR003715">
    <property type="entry name" value="Poly_export_N"/>
</dbReference>
<feature type="chain" id="PRO_5032412528" evidence="2">
    <location>
        <begin position="20"/>
        <end position="304"/>
    </location>
</feature>
<dbReference type="Pfam" id="PF10531">
    <property type="entry name" value="SLBB"/>
    <property type="match status" value="2"/>
</dbReference>
<dbReference type="Gene3D" id="3.30.1950.10">
    <property type="entry name" value="wza like domain"/>
    <property type="match status" value="1"/>
</dbReference>
<dbReference type="RefSeq" id="WP_185675055.1">
    <property type="nucleotide sequence ID" value="NZ_JACHVB010000020.1"/>
</dbReference>
<evidence type="ECO:0000256" key="2">
    <source>
        <dbReference type="SAM" id="SignalP"/>
    </source>
</evidence>
<dbReference type="PANTHER" id="PTHR33619">
    <property type="entry name" value="POLYSACCHARIDE EXPORT PROTEIN GFCE-RELATED"/>
    <property type="match status" value="1"/>
</dbReference>
<evidence type="ECO:0000259" key="4">
    <source>
        <dbReference type="Pfam" id="PF10531"/>
    </source>
</evidence>
<protein>
    <submittedName>
        <fullName evidence="5">Polysaccharide export protein</fullName>
    </submittedName>
</protein>
<proteinExistence type="predicted"/>
<dbReference type="InterPro" id="IPR049712">
    <property type="entry name" value="Poly_export"/>
</dbReference>
<evidence type="ECO:0000256" key="1">
    <source>
        <dbReference type="ARBA" id="ARBA00022729"/>
    </source>
</evidence>
<name>A0A842HC80_9BACT</name>
<accession>A0A842HC80</accession>
<organism evidence="5 6">
    <name type="scientific">Ruficoccus amylovorans</name>
    <dbReference type="NCBI Taxonomy" id="1804625"/>
    <lineage>
        <taxon>Bacteria</taxon>
        <taxon>Pseudomonadati</taxon>
        <taxon>Verrucomicrobiota</taxon>
        <taxon>Opitutia</taxon>
        <taxon>Puniceicoccales</taxon>
        <taxon>Cerasicoccaceae</taxon>
        <taxon>Ruficoccus</taxon>
    </lineage>
</organism>
<keyword evidence="1 2" id="KW-0732">Signal</keyword>
<dbReference type="PANTHER" id="PTHR33619:SF3">
    <property type="entry name" value="POLYSACCHARIDE EXPORT PROTEIN GFCE-RELATED"/>
    <property type="match status" value="1"/>
</dbReference>
<sequence>MPQLFLFICALLISQAAFGFSGAAPFDTGASVNTMELLDDTTPIKVGDKLSYMVAEDREAANIVLVDESGKIDVPLIGKIEASGLTPRELAQKISDALEVDYYYQATVHVSEYKDLSNRGQIFLLGQVARQGAMTIPPGEVLTVSKAILRAGGFTQQADPTRVSLIRQSGPGDKEVKTEINVARILETGRLEDDLIVQPDDFIFVAQAGDSSGEYTVTGAVRGPGIYPLPMGTQITLSQAILKAGGFTEFASESSVKIIRYDENGERKEFQVDVGEILEDGLRDNDILLQPDDRVIVPEAWVKF</sequence>